<dbReference type="AlphaFoldDB" id="A0A8H6SMJ1"/>
<sequence>MESALRTHTLPQALSLLYDICQVPYKAKRTWKTLLEYLEKCDGDVQERIHRAAQAKIGSKRKAVDPITSDARAKKRPRLRDGHGQDQIPAHQSASRTVQELVDGPFLAIAPEHVLNDCIAKYGQSSYLASYREVLTRAQFYRSYWQCSHGQKDLYRVRARRMFARSFHTMAMGDIPNIHILRPTHPHHGHFLVDGALLHSTANPDSLNDVCKSCLGNLTKSTLPKLALANNMWLGDVPFELSILTLPEQLLVSLYFPAAYIIKIYPKNVKPSQDPAKRAEETIPIANEKLRGNVSTFRLPTNEIAHMVAGNNVPRPSLLLAAVIGVTFVGVNPKTMNIMPGIFRVRRQRVFDAVMWLKTHNAIYADVIISEENLRSLPEDGVPEEISQNITVSDDIDAVGREHAGYVPTSTGDHSDNEEDGQPDFTQDKDTEDDESDNLSIAHESTHSSVDNMEVEPIGTIPFSSPLVSTSNQRTTTDEPQVFPLQPHGVLDVGGNNIPETTLFSHAVENVVPALYAQDYGVRKGNAFVNEYARVDDNRERYDGGTIDPNHLLGAFPILFPYGLGGFEVDRQRKVTYEEHVKWALQYEDFRFRKHTLFAFQVFGVLLKRQICRSASLQIDHNQFLANQTAIKQLTPKDLLRASEEESTGRAISNPTIRLLRKHITTVRARVQGTDEKGIFGKLNGYIGTVEAQARGSLHLHMLLWLPDAPTSAMMQEALKSDAFRQKIKTFIRHNIRSDIRGVMMPAEARKRAANKVSYSRPVDPRKEGYQQKTSAVEDHNAAALQSHECSIYYCLKSTKGRVACKRGYPWPTYPDDWVDADGRWGAKRRFPFLNPWNPPIFSVTRSNMDIKLLTNACETKDIAFYITLYIAKKQVQAANASAVLARSRAFVRDEDSTTPVQNANRPNNTRIKRRRNPSTQPSTTRAIADYNAGASQAGTIILENGEFTLQDQLGQYADRGEKLEDMNMYEFFLRTYHVSSAKGTSSEQDADDTEDANRIGRPPNQRVPYTDASGRAGLRVLRGTNQETALHLVGRWLPKVNDINQENYAAQVLLLLKPWRTLDDLQGTYHSFADAKTAFLHTAPPEHGQIVENIQYYHDSSAQARHSKDSTEDPETTEDIEHNQDTPQAAEDFSLFNTLSQADIEEARRTQISELDQKYGLDGLAVAERAGIFANLSPTNPAHRLPLAVNATEEEMLVLKDWEAKE</sequence>
<organism evidence="3 4">
    <name type="scientific">Mycena indigotica</name>
    <dbReference type="NCBI Taxonomy" id="2126181"/>
    <lineage>
        <taxon>Eukaryota</taxon>
        <taxon>Fungi</taxon>
        <taxon>Dikarya</taxon>
        <taxon>Basidiomycota</taxon>
        <taxon>Agaricomycotina</taxon>
        <taxon>Agaricomycetes</taxon>
        <taxon>Agaricomycetidae</taxon>
        <taxon>Agaricales</taxon>
        <taxon>Marasmiineae</taxon>
        <taxon>Mycenaceae</taxon>
        <taxon>Mycena</taxon>
    </lineage>
</organism>
<dbReference type="OrthoDB" id="3257061at2759"/>
<keyword evidence="3" id="KW-0547">Nucleotide-binding</keyword>
<gene>
    <name evidence="3" type="ORF">MIND_00774100</name>
</gene>
<feature type="region of interest" description="Disordered" evidence="1">
    <location>
        <begin position="60"/>
        <end position="95"/>
    </location>
</feature>
<comment type="caution">
    <text evidence="3">The sequence shown here is derived from an EMBL/GenBank/DDBJ whole genome shotgun (WGS) entry which is preliminary data.</text>
</comment>
<dbReference type="RefSeq" id="XP_037220074.1">
    <property type="nucleotide sequence ID" value="XM_037364430.1"/>
</dbReference>
<name>A0A8H6SMJ1_9AGAR</name>
<dbReference type="InterPro" id="IPR046700">
    <property type="entry name" value="DUF6570"/>
</dbReference>
<dbReference type="Proteomes" id="UP000636479">
    <property type="component" value="Unassembled WGS sequence"/>
</dbReference>
<proteinExistence type="predicted"/>
<evidence type="ECO:0000256" key="1">
    <source>
        <dbReference type="SAM" id="MobiDB-lite"/>
    </source>
</evidence>
<dbReference type="GeneID" id="59346946"/>
<dbReference type="EMBL" id="JACAZF010000006">
    <property type="protein sequence ID" value="KAF7302074.1"/>
    <property type="molecule type" value="Genomic_DNA"/>
</dbReference>
<feature type="region of interest" description="Disordered" evidence="1">
    <location>
        <begin position="404"/>
        <end position="451"/>
    </location>
</feature>
<reference evidence="3" key="1">
    <citation type="submission" date="2020-05" db="EMBL/GenBank/DDBJ databases">
        <title>Mycena genomes resolve the evolution of fungal bioluminescence.</title>
        <authorList>
            <person name="Tsai I.J."/>
        </authorList>
    </citation>
    <scope>NUCLEOTIDE SEQUENCE</scope>
    <source>
        <strain evidence="3">171206Taipei</strain>
    </source>
</reference>
<feature type="region of interest" description="Disordered" evidence="1">
    <location>
        <begin position="1101"/>
        <end position="1129"/>
    </location>
</feature>
<protein>
    <submittedName>
        <fullName evidence="3">ATP-dependent DNA helicase</fullName>
    </submittedName>
</protein>
<dbReference type="Pfam" id="PF20209">
    <property type="entry name" value="DUF6570"/>
    <property type="match status" value="1"/>
</dbReference>
<feature type="domain" description="DUF6570" evidence="2">
    <location>
        <begin position="221"/>
        <end position="375"/>
    </location>
</feature>
<dbReference type="GO" id="GO:0004386">
    <property type="term" value="F:helicase activity"/>
    <property type="evidence" value="ECO:0007669"/>
    <property type="project" value="UniProtKB-KW"/>
</dbReference>
<evidence type="ECO:0000259" key="2">
    <source>
        <dbReference type="Pfam" id="PF20209"/>
    </source>
</evidence>
<keyword evidence="3" id="KW-0378">Hydrolase</keyword>
<evidence type="ECO:0000313" key="4">
    <source>
        <dbReference type="Proteomes" id="UP000636479"/>
    </source>
</evidence>
<keyword evidence="4" id="KW-1185">Reference proteome</keyword>
<keyword evidence="3" id="KW-0347">Helicase</keyword>
<evidence type="ECO:0000313" key="3">
    <source>
        <dbReference type="EMBL" id="KAF7302074.1"/>
    </source>
</evidence>
<keyword evidence="3" id="KW-0067">ATP-binding</keyword>
<feature type="compositionally biased region" description="Polar residues" evidence="1">
    <location>
        <begin position="898"/>
        <end position="910"/>
    </location>
</feature>
<accession>A0A8H6SMJ1</accession>
<feature type="region of interest" description="Disordered" evidence="1">
    <location>
        <begin position="983"/>
        <end position="1012"/>
    </location>
</feature>
<feature type="region of interest" description="Disordered" evidence="1">
    <location>
        <begin position="895"/>
        <end position="926"/>
    </location>
</feature>